<gene>
    <name evidence="3" type="ORF">KC19_4G176800</name>
</gene>
<dbReference type="InterPro" id="IPR001841">
    <property type="entry name" value="Znf_RING"/>
</dbReference>
<keyword evidence="4" id="KW-1185">Reference proteome</keyword>
<dbReference type="InterPro" id="IPR047126">
    <property type="entry name" value="RNF141-like"/>
</dbReference>
<dbReference type="EMBL" id="CM026424">
    <property type="protein sequence ID" value="KAG0580486.1"/>
    <property type="molecule type" value="Genomic_DNA"/>
</dbReference>
<keyword evidence="1" id="KW-0479">Metal-binding</keyword>
<dbReference type="SMART" id="SM00184">
    <property type="entry name" value="RING"/>
    <property type="match status" value="1"/>
</dbReference>
<dbReference type="PANTHER" id="PTHR12109">
    <property type="entry name" value="RING FINGER PROTEIN 141-RELATED"/>
    <property type="match status" value="1"/>
</dbReference>
<evidence type="ECO:0000259" key="2">
    <source>
        <dbReference type="PROSITE" id="PS50089"/>
    </source>
</evidence>
<dbReference type="PANTHER" id="PTHR12109:SF5">
    <property type="entry name" value="RING-TYPE DOMAIN-CONTAINING PROTEIN"/>
    <property type="match status" value="1"/>
</dbReference>
<dbReference type="Gene3D" id="3.30.40.10">
    <property type="entry name" value="Zinc/RING finger domain, C3HC4 (zinc finger)"/>
    <property type="match status" value="1"/>
</dbReference>
<dbReference type="Pfam" id="PF13920">
    <property type="entry name" value="zf-C3HC4_3"/>
    <property type="match status" value="1"/>
</dbReference>
<dbReference type="GO" id="GO:0008270">
    <property type="term" value="F:zinc ion binding"/>
    <property type="evidence" value="ECO:0007669"/>
    <property type="project" value="UniProtKB-KW"/>
</dbReference>
<evidence type="ECO:0000313" key="4">
    <source>
        <dbReference type="Proteomes" id="UP000822688"/>
    </source>
</evidence>
<protein>
    <recommendedName>
        <fullName evidence="2">RING-type domain-containing protein</fullName>
    </recommendedName>
</protein>
<evidence type="ECO:0000256" key="1">
    <source>
        <dbReference type="PROSITE-ProRule" id="PRU00175"/>
    </source>
</evidence>
<organism evidence="3 4">
    <name type="scientific">Ceratodon purpureus</name>
    <name type="common">Fire moss</name>
    <name type="synonym">Dicranum purpureum</name>
    <dbReference type="NCBI Taxonomy" id="3225"/>
    <lineage>
        <taxon>Eukaryota</taxon>
        <taxon>Viridiplantae</taxon>
        <taxon>Streptophyta</taxon>
        <taxon>Embryophyta</taxon>
        <taxon>Bryophyta</taxon>
        <taxon>Bryophytina</taxon>
        <taxon>Bryopsida</taxon>
        <taxon>Dicranidae</taxon>
        <taxon>Pseudoditrichales</taxon>
        <taxon>Ditrichaceae</taxon>
        <taxon>Ceratodon</taxon>
    </lineage>
</organism>
<name>A0A8T0IC61_CERPU</name>
<dbReference type="Proteomes" id="UP000822688">
    <property type="component" value="Chromosome 4"/>
</dbReference>
<comment type="caution">
    <text evidence="3">The sequence shown here is derived from an EMBL/GenBank/DDBJ whole genome shotgun (WGS) entry which is preliminary data.</text>
</comment>
<reference evidence="3" key="1">
    <citation type="submission" date="2020-06" db="EMBL/GenBank/DDBJ databases">
        <title>WGS assembly of Ceratodon purpureus strain R40.</title>
        <authorList>
            <person name="Carey S.B."/>
            <person name="Jenkins J."/>
            <person name="Shu S."/>
            <person name="Lovell J.T."/>
            <person name="Sreedasyam A."/>
            <person name="Maumus F."/>
            <person name="Tiley G.P."/>
            <person name="Fernandez-Pozo N."/>
            <person name="Barry K."/>
            <person name="Chen C."/>
            <person name="Wang M."/>
            <person name="Lipzen A."/>
            <person name="Daum C."/>
            <person name="Saski C.A."/>
            <person name="Payton A.C."/>
            <person name="Mcbreen J.C."/>
            <person name="Conrad R.E."/>
            <person name="Kollar L.M."/>
            <person name="Olsson S."/>
            <person name="Huttunen S."/>
            <person name="Landis J.B."/>
            <person name="Wickett N.J."/>
            <person name="Johnson M.G."/>
            <person name="Rensing S.A."/>
            <person name="Grimwood J."/>
            <person name="Schmutz J."/>
            <person name="Mcdaniel S.F."/>
        </authorList>
    </citation>
    <scope>NUCLEOTIDE SEQUENCE</scope>
    <source>
        <strain evidence="3">R40</strain>
    </source>
</reference>
<keyword evidence="1" id="KW-0863">Zinc-finger</keyword>
<dbReference type="AlphaFoldDB" id="A0A8T0IC61"/>
<keyword evidence="1" id="KW-0862">Zinc</keyword>
<feature type="domain" description="RING-type" evidence="2">
    <location>
        <begin position="812"/>
        <end position="855"/>
    </location>
</feature>
<proteinExistence type="predicted"/>
<dbReference type="InterPro" id="IPR013083">
    <property type="entry name" value="Znf_RING/FYVE/PHD"/>
</dbReference>
<evidence type="ECO:0000313" key="3">
    <source>
        <dbReference type="EMBL" id="KAG0580486.1"/>
    </source>
</evidence>
<accession>A0A8T0IC61</accession>
<sequence length="870" mass="98214">MTTPTSLDGQAVGAVVKNEVADGGDLQNCEDLRWMEDYASECNVAISPSVMQLKVFKDILVRVTHLASREEVSKLDSLCGFLPGAIQRTIDGESTPASSEEHNMYVLEVLCEFVEFVVAAFSFLSSQATLCKPNILKLSEALSIALDSERKYYKLRKGKHMRGVQVLPSRLESVLQIPGIMVERRSDEGSVIDRAHYFCSCKGVITEEACECCKTPLETDAVIVYLSWLLAKTTSGSGYEYILRMLCSPKQLTLQILSFLLRPLCRLVKFKSGSDMWREGILHMETNFRSKFKDQCMNACSNLFQHLDAVVVETVPKNNFAYHEAFSIVVNHLHTITCWGHSYFASPELDSTGASLGRLLERVWERLLDARIYHTTRKLIGAAIEAMNLLPTNGNKTLLSLKWLEEKQIIPKLLLRFYPQYLSDVPQVKRFLTNVATAGVVITENYFVRDIRSALNRPTVPVTALTWDVADLILGAMLDILDISSYSAVFLEVVLEWLETRKAQSPFNGSRIVSVLKKLLTNDRDRRWESRFLSLFSKHASTVSENDLLDCLNKVADHYHDISQHVTGAVEDSYMQTIDEQAKLLEDSSNADRVTYVSTDMANSALNYTHLHVEKAGTWKDKEIDIHRRTSPTLTKSLGFDFPFSRHGTAKEFFDRLILAQKLSVGFNPNKCNILASALTTAMSPELQSLEAIKKEISHHCLVLQRIEKIRENHVRQYDEMKQKQHETLVTFLEACRKEEDDVVFDALYQKAKVVASVKKACVIKDMTLSSEDILQRVLQNAGGAFKEVEVKLSQVEAKHKESLERLPNNECALCMTGFSLKRKRACLDPCGHASACVDCATQEWKRTKSCPMCKTSIEKPIAVPHKLFF</sequence>
<dbReference type="PROSITE" id="PS50089">
    <property type="entry name" value="ZF_RING_2"/>
    <property type="match status" value="1"/>
</dbReference>
<dbReference type="SUPFAM" id="SSF57850">
    <property type="entry name" value="RING/U-box"/>
    <property type="match status" value="1"/>
</dbReference>